<gene>
    <name evidence="2" type="ORF">LX15_001968</name>
</gene>
<feature type="domain" description="Glycosyltransferase 2-like" evidence="1">
    <location>
        <begin position="4"/>
        <end position="140"/>
    </location>
</feature>
<organism evidence="2 3">
    <name type="scientific">Streptoalloteichus tenebrarius (strain ATCC 17920 / DSM 40477 / JCM 4838 / CBS 697.72 / NBRC 16177 / NCIMB 11028 / NRRL B-12390 / A12253. 1 / ISP 5477)</name>
    <name type="common">Streptomyces tenebrarius</name>
    <dbReference type="NCBI Taxonomy" id="1933"/>
    <lineage>
        <taxon>Bacteria</taxon>
        <taxon>Bacillati</taxon>
        <taxon>Actinomycetota</taxon>
        <taxon>Actinomycetes</taxon>
        <taxon>Pseudonocardiales</taxon>
        <taxon>Pseudonocardiaceae</taxon>
        <taxon>Streptoalloteichus</taxon>
    </lineage>
</organism>
<sequence length="262" mass="29244">MSITVVTITRNRPGLLARAIRSVAAQERVDRVEHLVVVDDCAPTFAFLRHRRSLPDNLRWIVVSRSAGEVSGPGRSSRLRNLAVRVSEAEWIAFLDDDNEYTPDHLASLLARARATGCRAVHSHLVMLNQDGSPYLEQRSPWSREEAEGRAEYARMLAAGVVSVGSCVRRDRLDPLDVPDPVVSVDTGEWLLARELLLEVPFRDEFDADDAARSIGEDDKFARDLQARGEPVACTGKPTLRYYLGGYSNNFSVPFDSTFSWC</sequence>
<name>A0ABT1HRX8_STRSD</name>
<dbReference type="RefSeq" id="WP_253669203.1">
    <property type="nucleotide sequence ID" value="NZ_JAMTCP010000007.1"/>
</dbReference>
<dbReference type="InterPro" id="IPR029044">
    <property type="entry name" value="Nucleotide-diphossugar_trans"/>
</dbReference>
<dbReference type="SUPFAM" id="SSF53448">
    <property type="entry name" value="Nucleotide-diphospho-sugar transferases"/>
    <property type="match status" value="1"/>
</dbReference>
<evidence type="ECO:0000313" key="2">
    <source>
        <dbReference type="EMBL" id="MCP2258274.1"/>
    </source>
</evidence>
<dbReference type="PANTHER" id="PTHR22916">
    <property type="entry name" value="GLYCOSYLTRANSFERASE"/>
    <property type="match status" value="1"/>
</dbReference>
<reference evidence="2 3" key="1">
    <citation type="submission" date="2022-06" db="EMBL/GenBank/DDBJ databases">
        <title>Genomic Encyclopedia of Archaeal and Bacterial Type Strains, Phase II (KMG-II): from individual species to whole genera.</title>
        <authorList>
            <person name="Goeker M."/>
        </authorList>
    </citation>
    <scope>NUCLEOTIDE SEQUENCE [LARGE SCALE GENOMIC DNA]</scope>
    <source>
        <strain evidence="2 3">DSM 40477</strain>
    </source>
</reference>
<dbReference type="PANTHER" id="PTHR22916:SF3">
    <property type="entry name" value="UDP-GLCNAC:BETAGAL BETA-1,3-N-ACETYLGLUCOSAMINYLTRANSFERASE-LIKE PROTEIN 1"/>
    <property type="match status" value="1"/>
</dbReference>
<accession>A0ABT1HRX8</accession>
<evidence type="ECO:0000259" key="1">
    <source>
        <dbReference type="Pfam" id="PF00535"/>
    </source>
</evidence>
<evidence type="ECO:0000313" key="3">
    <source>
        <dbReference type="Proteomes" id="UP001205311"/>
    </source>
</evidence>
<proteinExistence type="predicted"/>
<dbReference type="Proteomes" id="UP001205311">
    <property type="component" value="Unassembled WGS sequence"/>
</dbReference>
<dbReference type="Pfam" id="PF00535">
    <property type="entry name" value="Glycos_transf_2"/>
    <property type="match status" value="1"/>
</dbReference>
<dbReference type="GO" id="GO:0016740">
    <property type="term" value="F:transferase activity"/>
    <property type="evidence" value="ECO:0007669"/>
    <property type="project" value="UniProtKB-KW"/>
</dbReference>
<dbReference type="Gene3D" id="3.90.550.10">
    <property type="entry name" value="Spore Coat Polysaccharide Biosynthesis Protein SpsA, Chain A"/>
    <property type="match status" value="1"/>
</dbReference>
<protein>
    <submittedName>
        <fullName evidence="2">Glycosyl transferase family 2</fullName>
    </submittedName>
</protein>
<keyword evidence="2" id="KW-0808">Transferase</keyword>
<comment type="caution">
    <text evidence="2">The sequence shown here is derived from an EMBL/GenBank/DDBJ whole genome shotgun (WGS) entry which is preliminary data.</text>
</comment>
<dbReference type="EMBL" id="JAMTCP010000007">
    <property type="protein sequence ID" value="MCP2258274.1"/>
    <property type="molecule type" value="Genomic_DNA"/>
</dbReference>
<dbReference type="InterPro" id="IPR001173">
    <property type="entry name" value="Glyco_trans_2-like"/>
</dbReference>
<dbReference type="CDD" id="cd00761">
    <property type="entry name" value="Glyco_tranf_GTA_type"/>
    <property type="match status" value="1"/>
</dbReference>
<keyword evidence="3" id="KW-1185">Reference proteome</keyword>